<dbReference type="EC" id="1.1.1.23" evidence="4 12"/>
<keyword evidence="9 12" id="KW-0520">NAD</keyword>
<feature type="active site" description="Proton acceptor" evidence="12 14">
    <location>
        <position position="327"/>
    </location>
</feature>
<comment type="cofactor">
    <cofactor evidence="12 17">
        <name>Zn(2+)</name>
        <dbReference type="ChEBI" id="CHEBI:29105"/>
    </cofactor>
    <text evidence="12 17">Binds 1 zinc ion per subunit.</text>
</comment>
<feature type="binding site" evidence="12 16">
    <location>
        <position position="420"/>
    </location>
    <ligand>
        <name>substrate</name>
    </ligand>
</feature>
<keyword evidence="10 12" id="KW-0368">Histidine biosynthesis</keyword>
<evidence type="ECO:0000256" key="18">
    <source>
        <dbReference type="RuleBase" id="RU004175"/>
    </source>
</evidence>
<evidence type="ECO:0000256" key="17">
    <source>
        <dbReference type="PIRSR" id="PIRSR000099-4"/>
    </source>
</evidence>
<evidence type="ECO:0000256" key="8">
    <source>
        <dbReference type="ARBA" id="ARBA00023002"/>
    </source>
</evidence>
<dbReference type="PANTHER" id="PTHR21256:SF2">
    <property type="entry name" value="HISTIDINE BIOSYNTHESIS TRIFUNCTIONAL PROTEIN"/>
    <property type="match status" value="1"/>
</dbReference>
<feature type="binding site" evidence="12 16">
    <location>
        <position position="238"/>
    </location>
    <ligand>
        <name>substrate</name>
    </ligand>
</feature>
<evidence type="ECO:0000313" key="20">
    <source>
        <dbReference type="Proteomes" id="UP000182598"/>
    </source>
</evidence>
<dbReference type="Proteomes" id="UP000182598">
    <property type="component" value="Unassembled WGS sequence"/>
</dbReference>
<keyword evidence="7 12" id="KW-0862">Zinc</keyword>
<evidence type="ECO:0000256" key="16">
    <source>
        <dbReference type="PIRSR" id="PIRSR000099-3"/>
    </source>
</evidence>
<dbReference type="EMBL" id="CYHB01000001">
    <property type="protein sequence ID" value="CUA83252.1"/>
    <property type="molecule type" value="Genomic_DNA"/>
</dbReference>
<feature type="binding site" evidence="12 16">
    <location>
        <position position="415"/>
    </location>
    <ligand>
        <name>substrate</name>
    </ligand>
</feature>
<dbReference type="PRINTS" id="PR00083">
    <property type="entry name" value="HOLDHDRGNASE"/>
</dbReference>
<dbReference type="SUPFAM" id="SSF53720">
    <property type="entry name" value="ALDH-like"/>
    <property type="match status" value="1"/>
</dbReference>
<feature type="active site" description="Proton acceptor" evidence="12 14">
    <location>
        <position position="328"/>
    </location>
</feature>
<evidence type="ECO:0000256" key="15">
    <source>
        <dbReference type="PIRSR" id="PIRSR000099-2"/>
    </source>
</evidence>
<comment type="catalytic activity">
    <reaction evidence="11 12">
        <text>L-histidinol + 2 NAD(+) + H2O = L-histidine + 2 NADH + 3 H(+)</text>
        <dbReference type="Rhea" id="RHEA:20641"/>
        <dbReference type="ChEBI" id="CHEBI:15377"/>
        <dbReference type="ChEBI" id="CHEBI:15378"/>
        <dbReference type="ChEBI" id="CHEBI:57540"/>
        <dbReference type="ChEBI" id="CHEBI:57595"/>
        <dbReference type="ChEBI" id="CHEBI:57699"/>
        <dbReference type="ChEBI" id="CHEBI:57945"/>
        <dbReference type="EC" id="1.1.1.23"/>
    </reaction>
</comment>
<dbReference type="AlphaFoldDB" id="A0A0K6GWY0"/>
<dbReference type="PANTHER" id="PTHR21256">
    <property type="entry name" value="HISTIDINOL DEHYDROGENASE HDH"/>
    <property type="match status" value="1"/>
</dbReference>
<name>A0A0K6GWY0_9GAMM</name>
<keyword evidence="6 12" id="KW-0479">Metal-binding</keyword>
<gene>
    <name evidence="12" type="primary">hisD</name>
    <name evidence="19" type="ORF">Ga0061064_0503</name>
</gene>
<feature type="binding site" evidence="12 16">
    <location>
        <position position="260"/>
    </location>
    <ligand>
        <name>substrate</name>
    </ligand>
</feature>
<evidence type="ECO:0000256" key="10">
    <source>
        <dbReference type="ARBA" id="ARBA00023102"/>
    </source>
</evidence>
<keyword evidence="8 12" id="KW-0560">Oxidoreductase</keyword>
<evidence type="ECO:0000256" key="7">
    <source>
        <dbReference type="ARBA" id="ARBA00022833"/>
    </source>
</evidence>
<dbReference type="Gene3D" id="1.20.5.1300">
    <property type="match status" value="1"/>
</dbReference>
<feature type="binding site" evidence="12 15">
    <location>
        <position position="212"/>
    </location>
    <ligand>
        <name>NAD(+)</name>
        <dbReference type="ChEBI" id="CHEBI:57540"/>
    </ligand>
</feature>
<feature type="binding site" evidence="12 17">
    <location>
        <position position="260"/>
    </location>
    <ligand>
        <name>Zn(2+)</name>
        <dbReference type="ChEBI" id="CHEBI:29105"/>
    </ligand>
</feature>
<dbReference type="InterPro" id="IPR016161">
    <property type="entry name" value="Ald_DH/histidinol_DH"/>
</dbReference>
<sequence length="432" mass="45647">MRIKQWNLLSSIEQQQLLARPAQAQSASLQQQVAAIIDAVAQNGDAAVLQYTQQFDCESLRKLRYSAEEIAEQAAKLEPSVRAAIDKAYSTIAAFHQAQTPKDITVETAPGVVCTQRFAPLDAVGLYIPGGTAVLPSTALMLGVPAQIANNPRRVLVSPPDQKGELSPALMYVAQKCGITEVYRCGGAQAIAALALGTESIAPVAKIYGPGNSYVTAAKQQVAQLPGGPAIDMPAGPSELLVIADDSANPSFVAADLLSQAEHGVDSQVILLSPSAKLLKATAEAIEQQLAILPRAATARQALASSALIQTRDLAEAFAISQRYAPEHLSLQFDKADEAVDQVNLAGSVFIGHFTPESGGDYATGTNHVLPTYGFARNYSSLGLLDFYRRFTTQQASKAGLSELADAIITLAETEGLRAHARAVSIRLEEGS</sequence>
<feature type="binding site" evidence="12 16">
    <location>
        <position position="263"/>
    </location>
    <ligand>
        <name>substrate</name>
    </ligand>
</feature>
<dbReference type="InterPro" id="IPR001692">
    <property type="entry name" value="Histidinol_DH_CS"/>
</dbReference>
<dbReference type="GO" id="GO:0051287">
    <property type="term" value="F:NAD binding"/>
    <property type="evidence" value="ECO:0007669"/>
    <property type="project" value="InterPro"/>
</dbReference>
<evidence type="ECO:0000256" key="13">
    <source>
        <dbReference type="PIRNR" id="PIRNR000099"/>
    </source>
</evidence>
<dbReference type="Pfam" id="PF00815">
    <property type="entry name" value="Histidinol_dh"/>
    <property type="match status" value="1"/>
</dbReference>
<dbReference type="InterPro" id="IPR012131">
    <property type="entry name" value="Hstdl_DH"/>
</dbReference>
<reference evidence="20" key="1">
    <citation type="submission" date="2015-08" db="EMBL/GenBank/DDBJ databases">
        <authorList>
            <person name="Varghese N."/>
        </authorList>
    </citation>
    <scope>NUCLEOTIDE SEQUENCE [LARGE SCALE GENOMIC DNA]</scope>
    <source>
        <strain evidence="20">DSM 27808</strain>
    </source>
</reference>
<evidence type="ECO:0000256" key="2">
    <source>
        <dbReference type="ARBA" id="ARBA00004940"/>
    </source>
</evidence>
<feature type="binding site" evidence="12 17">
    <location>
        <position position="420"/>
    </location>
    <ligand>
        <name>Zn(2+)</name>
        <dbReference type="ChEBI" id="CHEBI:29105"/>
    </ligand>
</feature>
<keyword evidence="5 12" id="KW-0028">Amino-acid biosynthesis</keyword>
<evidence type="ECO:0000256" key="6">
    <source>
        <dbReference type="ARBA" id="ARBA00022723"/>
    </source>
</evidence>
<dbReference type="HAMAP" id="MF_01024">
    <property type="entry name" value="HisD"/>
    <property type="match status" value="1"/>
</dbReference>
<feature type="binding site" evidence="12 15">
    <location>
        <position position="127"/>
    </location>
    <ligand>
        <name>NAD(+)</name>
        <dbReference type="ChEBI" id="CHEBI:57540"/>
    </ligand>
</feature>
<dbReference type="CDD" id="cd06572">
    <property type="entry name" value="Histidinol_dh"/>
    <property type="match status" value="1"/>
</dbReference>
<dbReference type="PIRSF" id="PIRSF000099">
    <property type="entry name" value="Histidinol_dh"/>
    <property type="match status" value="1"/>
</dbReference>
<organism evidence="19 20">
    <name type="scientific">Pseudidiomarina woesei</name>
    <dbReference type="NCBI Taxonomy" id="1381080"/>
    <lineage>
        <taxon>Bacteria</taxon>
        <taxon>Pseudomonadati</taxon>
        <taxon>Pseudomonadota</taxon>
        <taxon>Gammaproteobacteria</taxon>
        <taxon>Alteromonadales</taxon>
        <taxon>Idiomarinaceae</taxon>
        <taxon>Pseudidiomarina</taxon>
    </lineage>
</organism>
<dbReference type="PROSITE" id="PS00611">
    <property type="entry name" value="HISOL_DEHYDROGENASE"/>
    <property type="match status" value="1"/>
</dbReference>
<comment type="function">
    <text evidence="1 12">Catalyzes the sequential NAD-dependent oxidations of L-histidinol to L-histidinaldehyde and then to L-histidine.</text>
</comment>
<dbReference type="FunFam" id="3.40.50.1980:FF:000001">
    <property type="entry name" value="Histidinol dehydrogenase"/>
    <property type="match status" value="1"/>
</dbReference>
<dbReference type="InterPro" id="IPR022695">
    <property type="entry name" value="Histidinol_DH_monofunct"/>
</dbReference>
<keyword evidence="20" id="KW-1185">Reference proteome</keyword>
<evidence type="ECO:0000256" key="4">
    <source>
        <dbReference type="ARBA" id="ARBA00012965"/>
    </source>
</evidence>
<dbReference type="GO" id="GO:0000105">
    <property type="term" value="P:L-histidine biosynthetic process"/>
    <property type="evidence" value="ECO:0007669"/>
    <property type="project" value="UniProtKB-UniRule"/>
</dbReference>
<feature type="binding site" evidence="12 17">
    <location>
        <position position="361"/>
    </location>
    <ligand>
        <name>Zn(2+)</name>
        <dbReference type="ChEBI" id="CHEBI:29105"/>
    </ligand>
</feature>
<evidence type="ECO:0000256" key="5">
    <source>
        <dbReference type="ARBA" id="ARBA00022605"/>
    </source>
</evidence>
<evidence type="ECO:0000256" key="3">
    <source>
        <dbReference type="ARBA" id="ARBA00010178"/>
    </source>
</evidence>
<comment type="pathway">
    <text evidence="2 12">Amino-acid biosynthesis; L-histidine biosynthesis; L-histidine from 5-phospho-alpha-D-ribose 1-diphosphate: step 9/9.</text>
</comment>
<dbReference type="GO" id="GO:0008270">
    <property type="term" value="F:zinc ion binding"/>
    <property type="evidence" value="ECO:0007669"/>
    <property type="project" value="UniProtKB-UniRule"/>
</dbReference>
<dbReference type="Gene3D" id="3.40.50.1980">
    <property type="entry name" value="Nitrogenase molybdenum iron protein domain"/>
    <property type="match status" value="2"/>
</dbReference>
<feature type="binding site" evidence="12 16">
    <location>
        <position position="328"/>
    </location>
    <ligand>
        <name>substrate</name>
    </ligand>
</feature>
<evidence type="ECO:0000313" key="19">
    <source>
        <dbReference type="EMBL" id="CUA83252.1"/>
    </source>
</evidence>
<evidence type="ECO:0000256" key="11">
    <source>
        <dbReference type="ARBA" id="ARBA00049489"/>
    </source>
</evidence>
<evidence type="ECO:0000256" key="14">
    <source>
        <dbReference type="PIRSR" id="PIRSR000099-1"/>
    </source>
</evidence>
<evidence type="ECO:0000256" key="12">
    <source>
        <dbReference type="HAMAP-Rule" id="MF_01024"/>
    </source>
</evidence>
<dbReference type="GO" id="GO:0005829">
    <property type="term" value="C:cytosol"/>
    <property type="evidence" value="ECO:0007669"/>
    <property type="project" value="TreeGrafter"/>
</dbReference>
<proteinExistence type="inferred from homology"/>
<protein>
    <recommendedName>
        <fullName evidence="4 12">Histidinol dehydrogenase</fullName>
        <shortName evidence="12">HDH</shortName>
        <ecNumber evidence="4 12">1.1.1.23</ecNumber>
    </recommendedName>
</protein>
<feature type="binding site" evidence="12 15">
    <location>
        <position position="189"/>
    </location>
    <ligand>
        <name>NAD(+)</name>
        <dbReference type="ChEBI" id="CHEBI:57540"/>
    </ligand>
</feature>
<feature type="binding site" evidence="12 17">
    <location>
        <position position="263"/>
    </location>
    <ligand>
        <name>Zn(2+)</name>
        <dbReference type="ChEBI" id="CHEBI:29105"/>
    </ligand>
</feature>
<comment type="similarity">
    <text evidence="3 12 13 18">Belongs to the histidinol dehydrogenase family.</text>
</comment>
<evidence type="ECO:0000256" key="1">
    <source>
        <dbReference type="ARBA" id="ARBA00003850"/>
    </source>
</evidence>
<dbReference type="FunFam" id="3.40.50.1980:FF:000002">
    <property type="entry name" value="Histidinol dehydrogenase, chloroplastic"/>
    <property type="match status" value="1"/>
</dbReference>
<dbReference type="GO" id="GO:0004399">
    <property type="term" value="F:histidinol dehydrogenase activity"/>
    <property type="evidence" value="ECO:0007669"/>
    <property type="project" value="UniProtKB-UniRule"/>
</dbReference>
<dbReference type="FunFam" id="1.20.5.1300:FF:000001">
    <property type="entry name" value="Histidine biosynthesis trifunctional protein"/>
    <property type="match status" value="1"/>
</dbReference>
<feature type="binding site" evidence="12 16">
    <location>
        <position position="361"/>
    </location>
    <ligand>
        <name>substrate</name>
    </ligand>
</feature>
<dbReference type="UniPathway" id="UPA00031">
    <property type="reaction ID" value="UER00014"/>
</dbReference>
<dbReference type="NCBIfam" id="TIGR00069">
    <property type="entry name" value="hisD"/>
    <property type="match status" value="1"/>
</dbReference>
<evidence type="ECO:0000256" key="9">
    <source>
        <dbReference type="ARBA" id="ARBA00023027"/>
    </source>
</evidence>
<accession>A0A0K6GWY0</accession>